<proteinExistence type="predicted"/>
<accession>A0ABY4A7K9</accession>
<dbReference type="EMBL" id="CP063361">
    <property type="protein sequence ID" value="UOD29994.1"/>
    <property type="molecule type" value="Genomic_DNA"/>
</dbReference>
<keyword evidence="1" id="KW-1133">Transmembrane helix</keyword>
<gene>
    <name evidence="2" type="ORF">INH39_32360</name>
</gene>
<keyword evidence="1" id="KW-0472">Membrane</keyword>
<reference evidence="2 3" key="1">
    <citation type="submission" date="2020-10" db="EMBL/GenBank/DDBJ databases">
        <title>Genome analysis of Massilia species.</title>
        <authorList>
            <person name="Jung D.-H."/>
        </authorList>
    </citation>
    <scope>NUCLEOTIDE SEQUENCE [LARGE SCALE GENOMIC DNA]</scope>
    <source>
        <strain evidence="3">sipir</strain>
    </source>
</reference>
<sequence>MSERCLHCGTILIREARLRSDDGARPPSDIGGRNYTIVGSVAGLLLGMASWFIMSRSESTFKTWLTVCTLAGSAIGRYITWKERNTL</sequence>
<feature type="transmembrane region" description="Helical" evidence="1">
    <location>
        <begin position="61"/>
        <end position="79"/>
    </location>
</feature>
<evidence type="ECO:0000313" key="3">
    <source>
        <dbReference type="Proteomes" id="UP000831532"/>
    </source>
</evidence>
<keyword evidence="1" id="KW-0812">Transmembrane</keyword>
<dbReference type="Proteomes" id="UP000831532">
    <property type="component" value="Chromosome"/>
</dbReference>
<evidence type="ECO:0000313" key="2">
    <source>
        <dbReference type="EMBL" id="UOD29994.1"/>
    </source>
</evidence>
<protein>
    <submittedName>
        <fullName evidence="2">Uncharacterized protein</fullName>
    </submittedName>
</protein>
<evidence type="ECO:0000256" key="1">
    <source>
        <dbReference type="SAM" id="Phobius"/>
    </source>
</evidence>
<name>A0ABY4A7K9_9BURK</name>
<dbReference type="RefSeq" id="WP_243491245.1">
    <property type="nucleotide sequence ID" value="NZ_CP063361.1"/>
</dbReference>
<organism evidence="2 3">
    <name type="scientific">Massilia violaceinigra</name>
    <dbReference type="NCBI Taxonomy" id="2045208"/>
    <lineage>
        <taxon>Bacteria</taxon>
        <taxon>Pseudomonadati</taxon>
        <taxon>Pseudomonadota</taxon>
        <taxon>Betaproteobacteria</taxon>
        <taxon>Burkholderiales</taxon>
        <taxon>Oxalobacteraceae</taxon>
        <taxon>Telluria group</taxon>
        <taxon>Massilia</taxon>
    </lineage>
</organism>
<feature type="transmembrane region" description="Helical" evidence="1">
    <location>
        <begin position="35"/>
        <end position="54"/>
    </location>
</feature>
<keyword evidence="3" id="KW-1185">Reference proteome</keyword>